<reference evidence="3" key="1">
    <citation type="journal article" date="2020" name="Stud. Mycol.">
        <title>101 Dothideomycetes genomes: a test case for predicting lifestyles and emergence of pathogens.</title>
        <authorList>
            <person name="Haridas S."/>
            <person name="Albert R."/>
            <person name="Binder M."/>
            <person name="Bloem J."/>
            <person name="Labutti K."/>
            <person name="Salamov A."/>
            <person name="Andreopoulos B."/>
            <person name="Baker S."/>
            <person name="Barry K."/>
            <person name="Bills G."/>
            <person name="Bluhm B."/>
            <person name="Cannon C."/>
            <person name="Castanera R."/>
            <person name="Culley D."/>
            <person name="Daum C."/>
            <person name="Ezra D."/>
            <person name="Gonzalez J."/>
            <person name="Henrissat B."/>
            <person name="Kuo A."/>
            <person name="Liang C."/>
            <person name="Lipzen A."/>
            <person name="Lutzoni F."/>
            <person name="Magnuson J."/>
            <person name="Mondo S."/>
            <person name="Nolan M."/>
            <person name="Ohm R."/>
            <person name="Pangilinan J."/>
            <person name="Park H.-J."/>
            <person name="Ramirez L."/>
            <person name="Alfaro M."/>
            <person name="Sun H."/>
            <person name="Tritt A."/>
            <person name="Yoshinaga Y."/>
            <person name="Zwiers L.-H."/>
            <person name="Turgeon B."/>
            <person name="Goodwin S."/>
            <person name="Spatafora J."/>
            <person name="Crous P."/>
            <person name="Grigoriev I."/>
        </authorList>
    </citation>
    <scope>NUCLEOTIDE SEQUENCE</scope>
    <source>
        <strain evidence="3">CBS 123094</strain>
    </source>
</reference>
<evidence type="ECO:0000256" key="2">
    <source>
        <dbReference type="SAM" id="Phobius"/>
    </source>
</evidence>
<gene>
    <name evidence="3" type="ORF">P154DRAFT_271836</name>
</gene>
<feature type="region of interest" description="Disordered" evidence="1">
    <location>
        <begin position="181"/>
        <end position="204"/>
    </location>
</feature>
<dbReference type="EMBL" id="ML977609">
    <property type="protein sequence ID" value="KAF1997772.1"/>
    <property type="molecule type" value="Genomic_DNA"/>
</dbReference>
<sequence>MMGQQLSYSRVTAIQAPVSELLTVILPPLLINHPYVKVLIEIEAVALLKFPLWLRHGYQIEQTNERNMGDSKNDTSPVDKATTYIHPHEHMPTAKPPSSHPWHLLRIPSLTSHQKHNLIIYILSWTYNYAIYAVYGIPEGGWELIFYCLSMMWATGWTAVALTWGLYNMWRGGGMEMEMEERGVQDEGWDDKKGREKDRSMLRA</sequence>
<dbReference type="Proteomes" id="UP000799779">
    <property type="component" value="Unassembled WGS sequence"/>
</dbReference>
<accession>A0A6A5W7N2</accession>
<evidence type="ECO:0000256" key="1">
    <source>
        <dbReference type="SAM" id="MobiDB-lite"/>
    </source>
</evidence>
<keyword evidence="2" id="KW-1133">Transmembrane helix</keyword>
<keyword evidence="4" id="KW-1185">Reference proteome</keyword>
<proteinExistence type="predicted"/>
<keyword evidence="2" id="KW-0812">Transmembrane</keyword>
<dbReference type="AlphaFoldDB" id="A0A6A5W7N2"/>
<evidence type="ECO:0000313" key="4">
    <source>
        <dbReference type="Proteomes" id="UP000799779"/>
    </source>
</evidence>
<protein>
    <submittedName>
        <fullName evidence="3">Uncharacterized protein</fullName>
    </submittedName>
</protein>
<evidence type="ECO:0000313" key="3">
    <source>
        <dbReference type="EMBL" id="KAF1997772.1"/>
    </source>
</evidence>
<organism evidence="3 4">
    <name type="scientific">Amniculicola lignicola CBS 123094</name>
    <dbReference type="NCBI Taxonomy" id="1392246"/>
    <lineage>
        <taxon>Eukaryota</taxon>
        <taxon>Fungi</taxon>
        <taxon>Dikarya</taxon>
        <taxon>Ascomycota</taxon>
        <taxon>Pezizomycotina</taxon>
        <taxon>Dothideomycetes</taxon>
        <taxon>Pleosporomycetidae</taxon>
        <taxon>Pleosporales</taxon>
        <taxon>Amniculicolaceae</taxon>
        <taxon>Amniculicola</taxon>
    </lineage>
</organism>
<feature type="transmembrane region" description="Helical" evidence="2">
    <location>
        <begin position="118"/>
        <end position="138"/>
    </location>
</feature>
<feature type="transmembrane region" description="Helical" evidence="2">
    <location>
        <begin position="144"/>
        <end position="167"/>
    </location>
</feature>
<keyword evidence="2" id="KW-0472">Membrane</keyword>
<name>A0A6A5W7N2_9PLEO</name>